<proteinExistence type="predicted"/>
<dbReference type="EMBL" id="WBMT01000014">
    <property type="protein sequence ID" value="KAB2345191.1"/>
    <property type="molecule type" value="Genomic_DNA"/>
</dbReference>
<keyword evidence="2" id="KW-0472">Membrane</keyword>
<organism evidence="3 4">
    <name type="scientific">Actinomadura rudentiformis</name>
    <dbReference type="NCBI Taxonomy" id="359158"/>
    <lineage>
        <taxon>Bacteria</taxon>
        <taxon>Bacillati</taxon>
        <taxon>Actinomycetota</taxon>
        <taxon>Actinomycetes</taxon>
        <taxon>Streptosporangiales</taxon>
        <taxon>Thermomonosporaceae</taxon>
        <taxon>Actinomadura</taxon>
    </lineage>
</organism>
<evidence type="ECO:0000256" key="2">
    <source>
        <dbReference type="SAM" id="Phobius"/>
    </source>
</evidence>
<reference evidence="3 4" key="1">
    <citation type="submission" date="2019-09" db="EMBL/GenBank/DDBJ databases">
        <title>Actinomadura physcomitrii sp. nov., a novel actinomycete isolated from moss [Physcomitrium sphaericum (Ludw) Fuernr].</title>
        <authorList>
            <person name="Zhuang X."/>
            <person name="Liu C."/>
        </authorList>
    </citation>
    <scope>NUCLEOTIDE SEQUENCE [LARGE SCALE GENOMIC DNA]</scope>
    <source>
        <strain evidence="3 4">HMC1</strain>
    </source>
</reference>
<dbReference type="InterPro" id="IPR047789">
    <property type="entry name" value="CU044_5270-like"/>
</dbReference>
<evidence type="ECO:0000313" key="3">
    <source>
        <dbReference type="EMBL" id="KAB2345191.1"/>
    </source>
</evidence>
<keyword evidence="2" id="KW-0812">Transmembrane</keyword>
<dbReference type="Proteomes" id="UP000468735">
    <property type="component" value="Unassembled WGS sequence"/>
</dbReference>
<keyword evidence="4" id="KW-1185">Reference proteome</keyword>
<name>A0A6H9YT51_9ACTN</name>
<comment type="caution">
    <text evidence="3">The sequence shown here is derived from an EMBL/GenBank/DDBJ whole genome shotgun (WGS) entry which is preliminary data.</text>
</comment>
<feature type="region of interest" description="Disordered" evidence="1">
    <location>
        <begin position="272"/>
        <end position="319"/>
    </location>
</feature>
<feature type="transmembrane region" description="Helical" evidence="2">
    <location>
        <begin position="42"/>
        <end position="65"/>
    </location>
</feature>
<sequence length="319" mass="33943">MDEMRLLSTLLAEPEPDQEVVDRSMRVLRQRMNSPAPLRRRIVRPAIIVGTAMVAATAAVAIATLPEEHPASPHSPPSTAALDGRAVLMAAAATAEKKPAGSGTYWKITQVHTRLDGSRSTGITWTRRDGQSWISLKPGLISKVPAEGRAWTTRFGLSFDRLADLPTDPARLKAALAKIEPATTDEPAPPRTSDEEAGHMLGKLMELISAAPAPPKVRAAAFRALASLPNVKSTGKVKGGYSLVFAYGSGGSKFIVDPATAQMSAEGFAVSRDGRQSMGGTARTSEWTDSLPNAKLVPIEEQASPVERRSARPTPSPTK</sequence>
<dbReference type="RefSeq" id="WP_151564903.1">
    <property type="nucleotide sequence ID" value="NZ_WBMT01000014.1"/>
</dbReference>
<keyword evidence="2" id="KW-1133">Transmembrane helix</keyword>
<dbReference type="AlphaFoldDB" id="A0A6H9YT51"/>
<protein>
    <recommendedName>
        <fullName evidence="5">CU044_5270 family protein</fullName>
    </recommendedName>
</protein>
<evidence type="ECO:0008006" key="5">
    <source>
        <dbReference type="Google" id="ProtNLM"/>
    </source>
</evidence>
<accession>A0A6H9YT51</accession>
<gene>
    <name evidence="3" type="ORF">F8566_28400</name>
</gene>
<evidence type="ECO:0000313" key="4">
    <source>
        <dbReference type="Proteomes" id="UP000468735"/>
    </source>
</evidence>
<feature type="compositionally biased region" description="Polar residues" evidence="1">
    <location>
        <begin position="278"/>
        <end position="291"/>
    </location>
</feature>
<dbReference type="OrthoDB" id="3532098at2"/>
<evidence type="ECO:0000256" key="1">
    <source>
        <dbReference type="SAM" id="MobiDB-lite"/>
    </source>
</evidence>
<dbReference type="NCBIfam" id="NF038083">
    <property type="entry name" value="CU044_5270_fam"/>
    <property type="match status" value="1"/>
</dbReference>